<comment type="caution">
    <text evidence="2">The sequence shown here is derived from an EMBL/GenBank/DDBJ whole genome shotgun (WGS) entry which is preliminary data.</text>
</comment>
<evidence type="ECO:0000313" key="3">
    <source>
        <dbReference type="Proteomes" id="UP001341840"/>
    </source>
</evidence>
<dbReference type="Proteomes" id="UP001341840">
    <property type="component" value="Unassembled WGS sequence"/>
</dbReference>
<keyword evidence="3" id="KW-1185">Reference proteome</keyword>
<gene>
    <name evidence="2" type="ORF">PIB30_033510</name>
</gene>
<protein>
    <submittedName>
        <fullName evidence="2">Uncharacterized protein</fullName>
    </submittedName>
</protein>
<organism evidence="2 3">
    <name type="scientific">Stylosanthes scabra</name>
    <dbReference type="NCBI Taxonomy" id="79078"/>
    <lineage>
        <taxon>Eukaryota</taxon>
        <taxon>Viridiplantae</taxon>
        <taxon>Streptophyta</taxon>
        <taxon>Embryophyta</taxon>
        <taxon>Tracheophyta</taxon>
        <taxon>Spermatophyta</taxon>
        <taxon>Magnoliopsida</taxon>
        <taxon>eudicotyledons</taxon>
        <taxon>Gunneridae</taxon>
        <taxon>Pentapetalae</taxon>
        <taxon>rosids</taxon>
        <taxon>fabids</taxon>
        <taxon>Fabales</taxon>
        <taxon>Fabaceae</taxon>
        <taxon>Papilionoideae</taxon>
        <taxon>50 kb inversion clade</taxon>
        <taxon>dalbergioids sensu lato</taxon>
        <taxon>Dalbergieae</taxon>
        <taxon>Pterocarpus clade</taxon>
        <taxon>Stylosanthes</taxon>
    </lineage>
</organism>
<feature type="region of interest" description="Disordered" evidence="1">
    <location>
        <begin position="107"/>
        <end position="129"/>
    </location>
</feature>
<name>A0ABU6QCG5_9FABA</name>
<feature type="compositionally biased region" description="Polar residues" evidence="1">
    <location>
        <begin position="107"/>
        <end position="118"/>
    </location>
</feature>
<accession>A0ABU6QCG5</accession>
<evidence type="ECO:0000313" key="2">
    <source>
        <dbReference type="EMBL" id="MED6109431.1"/>
    </source>
</evidence>
<dbReference type="EMBL" id="JASCZI010000152">
    <property type="protein sequence ID" value="MED6109431.1"/>
    <property type="molecule type" value="Genomic_DNA"/>
</dbReference>
<evidence type="ECO:0000256" key="1">
    <source>
        <dbReference type="SAM" id="MobiDB-lite"/>
    </source>
</evidence>
<sequence>MDGWSSFGKETGVVAVAGGGQDVVSNDVAKGTPSQYINKVESHGIVGFEDANILLCTRVTSLEVCDPVLLRQPLLRHVLPLEVEEHEPPQEQRQPCAQAYHQRWAQLSSHASPNSNHAPSHHRTPPCCERPQTLEAHARWLLHLIIIIMVDGW</sequence>
<reference evidence="2 3" key="1">
    <citation type="journal article" date="2023" name="Plants (Basel)">
        <title>Bridging the Gap: Combining Genomics and Transcriptomics Approaches to Understand Stylosanthes scabra, an Orphan Legume from the Brazilian Caatinga.</title>
        <authorList>
            <person name="Ferreira-Neto J.R.C."/>
            <person name="da Silva M.D."/>
            <person name="Binneck E."/>
            <person name="de Melo N.F."/>
            <person name="da Silva R.H."/>
            <person name="de Melo A.L.T.M."/>
            <person name="Pandolfi V."/>
            <person name="Bustamante F.O."/>
            <person name="Brasileiro-Vidal A.C."/>
            <person name="Benko-Iseppon A.M."/>
        </authorList>
    </citation>
    <scope>NUCLEOTIDE SEQUENCE [LARGE SCALE GENOMIC DNA]</scope>
    <source>
        <tissue evidence="2">Leaves</tissue>
    </source>
</reference>
<proteinExistence type="predicted"/>